<accession>A0A8S1P4A8</accession>
<protein>
    <recommendedName>
        <fullName evidence="4">Actin-related protein 8</fullName>
    </recommendedName>
</protein>
<dbReference type="PANTHER" id="PTHR11937">
    <property type="entry name" value="ACTIN"/>
    <property type="match status" value="1"/>
</dbReference>
<dbReference type="EMBL" id="CAJJDN010000069">
    <property type="protein sequence ID" value="CAD8097877.1"/>
    <property type="molecule type" value="Genomic_DNA"/>
</dbReference>
<evidence type="ECO:0000313" key="3">
    <source>
        <dbReference type="Proteomes" id="UP000692954"/>
    </source>
</evidence>
<evidence type="ECO:0000256" key="1">
    <source>
        <dbReference type="RuleBase" id="RU000487"/>
    </source>
</evidence>
<reference evidence="2" key="1">
    <citation type="submission" date="2021-01" db="EMBL/GenBank/DDBJ databases">
        <authorList>
            <consortium name="Genoscope - CEA"/>
            <person name="William W."/>
        </authorList>
    </citation>
    <scope>NUCLEOTIDE SEQUENCE</scope>
</reference>
<dbReference type="OrthoDB" id="5572108at2759"/>
<keyword evidence="3" id="KW-1185">Reference proteome</keyword>
<comment type="caution">
    <text evidence="2">The sequence shown here is derived from an EMBL/GenBank/DDBJ whole genome shotgun (WGS) entry which is preliminary data.</text>
</comment>
<evidence type="ECO:0000313" key="2">
    <source>
        <dbReference type="EMBL" id="CAD8097877.1"/>
    </source>
</evidence>
<sequence length="683" mass="79330">MLGTVLGLQYQKVFSYNGKYAHVISSECNAKSIEDVPRLYNIIDQQYQFEWLMTCSDNSQCSAKVQFSDEGTSQKISDINYIIFSNQLMQDKPNQQQDNVQNTIKSLQDKIQNIENLIERGSDCIIIQYGSHSIKMNKASEMLPKKFRNLIGYKVQSQAKQFQQTDLTVIDESLLLLEQKLIQKGALKALPKSMRGKPRAKIEVDLRNIRGFLGKKEQKQPQCSLAQMIEDKSVVFEDDIFTGEYLVRQPIKHGFFNLSENYNMQDVIEDLYKLTLYGLNCKLEVKNISDYYCILVIPDIFQRVQIKMLVDMLIRQMGFKGIYLHLESVLASFGANLQQCCVVDIGYEKINITCVDDGVILPGTYVRKNFGSKDIDLVLMRQVTKRNACDQTVQLQSNNYGDLLQMEKLKEKACQLTQKEDKLNYNYELHCLRNQKEKRFFVQHNDGLYISANTLFESEPFNEIRKQDMNECFDFTGRLFEMQYDPEDNFEELSGGIQLCWYWGSKEKEQQYFTEGNQMLNPNYMIPLDHMIAYSIAQVQDPEIRQKLANNILFAGGGAYLIDLVDEVEALLIEKFQVMELNEIERVEVKTIIRDVRPINIAWVGATVLPKTESVNELWITAQRWLGNLEPQKDELEDMINQFDGDVQQLEKKLIAFAKKDKEKDRSCEYGIKHLKEKIPFIW</sequence>
<organism evidence="2 3">
    <name type="scientific">Paramecium sonneborni</name>
    <dbReference type="NCBI Taxonomy" id="65129"/>
    <lineage>
        <taxon>Eukaryota</taxon>
        <taxon>Sar</taxon>
        <taxon>Alveolata</taxon>
        <taxon>Ciliophora</taxon>
        <taxon>Intramacronucleata</taxon>
        <taxon>Oligohymenophorea</taxon>
        <taxon>Peniculida</taxon>
        <taxon>Parameciidae</taxon>
        <taxon>Paramecium</taxon>
    </lineage>
</organism>
<name>A0A8S1P4A8_9CILI</name>
<dbReference type="Proteomes" id="UP000692954">
    <property type="component" value="Unassembled WGS sequence"/>
</dbReference>
<dbReference type="Pfam" id="PF00022">
    <property type="entry name" value="Actin"/>
    <property type="match status" value="1"/>
</dbReference>
<proteinExistence type="inferred from homology"/>
<evidence type="ECO:0008006" key="4">
    <source>
        <dbReference type="Google" id="ProtNLM"/>
    </source>
</evidence>
<dbReference type="InterPro" id="IPR004000">
    <property type="entry name" value="Actin"/>
</dbReference>
<comment type="similarity">
    <text evidence="1">Belongs to the actin family.</text>
</comment>
<gene>
    <name evidence="2" type="ORF">PSON_ATCC_30995.1.T0690109</name>
</gene>
<dbReference type="AlphaFoldDB" id="A0A8S1P4A8"/>
<dbReference type="SMART" id="SM00268">
    <property type="entry name" value="ACTIN"/>
    <property type="match status" value="1"/>
</dbReference>